<feature type="region of interest" description="Disordered" evidence="11">
    <location>
        <begin position="142"/>
        <end position="172"/>
    </location>
</feature>
<accession>A0AAN8ME44</accession>
<evidence type="ECO:0000256" key="4">
    <source>
        <dbReference type="ARBA" id="ARBA00022454"/>
    </source>
</evidence>
<evidence type="ECO:0000256" key="5">
    <source>
        <dbReference type="ARBA" id="ARBA00022553"/>
    </source>
</evidence>
<evidence type="ECO:0000256" key="2">
    <source>
        <dbReference type="ARBA" id="ARBA00004604"/>
    </source>
</evidence>
<evidence type="ECO:0000256" key="10">
    <source>
        <dbReference type="SAM" id="Coils"/>
    </source>
</evidence>
<dbReference type="EMBL" id="JAGTTL010000003">
    <property type="protein sequence ID" value="KAK6324947.1"/>
    <property type="molecule type" value="Genomic_DNA"/>
</dbReference>
<dbReference type="Proteomes" id="UP001356427">
    <property type="component" value="Unassembled WGS sequence"/>
</dbReference>
<evidence type="ECO:0000256" key="9">
    <source>
        <dbReference type="ARBA" id="ARBA00093307"/>
    </source>
</evidence>
<comment type="caution">
    <text evidence="12">The sequence shown here is derived from an EMBL/GenBank/DDBJ whole genome shotgun (WGS) entry which is preliminary data.</text>
</comment>
<dbReference type="GO" id="GO:0005730">
    <property type="term" value="C:nucleolus"/>
    <property type="evidence" value="ECO:0007669"/>
    <property type="project" value="UniProtKB-SubCell"/>
</dbReference>
<evidence type="ECO:0000313" key="12">
    <source>
        <dbReference type="EMBL" id="KAK6324947.1"/>
    </source>
</evidence>
<comment type="function">
    <text evidence="9">Required for proper chromosome segregation during mitosis and error-free mitotic progression.</text>
</comment>
<dbReference type="PANTHER" id="PTHR13557">
    <property type="entry name" value="COILED-COIL DOMAIN-CONTAINING PROTEIN 86"/>
    <property type="match status" value="1"/>
</dbReference>
<proteinExistence type="predicted"/>
<feature type="coiled-coil region" evidence="10">
    <location>
        <begin position="95"/>
        <end position="126"/>
    </location>
</feature>
<feature type="compositionally biased region" description="Basic and acidic residues" evidence="11">
    <location>
        <begin position="144"/>
        <end position="159"/>
    </location>
</feature>
<organism evidence="12 13">
    <name type="scientific">Coregonus suidteri</name>
    <dbReference type="NCBI Taxonomy" id="861788"/>
    <lineage>
        <taxon>Eukaryota</taxon>
        <taxon>Metazoa</taxon>
        <taxon>Chordata</taxon>
        <taxon>Craniata</taxon>
        <taxon>Vertebrata</taxon>
        <taxon>Euteleostomi</taxon>
        <taxon>Actinopterygii</taxon>
        <taxon>Neopterygii</taxon>
        <taxon>Teleostei</taxon>
        <taxon>Protacanthopterygii</taxon>
        <taxon>Salmoniformes</taxon>
        <taxon>Salmonidae</taxon>
        <taxon>Coregoninae</taxon>
        <taxon>Coregonus</taxon>
    </lineage>
</organism>
<evidence type="ECO:0000256" key="7">
    <source>
        <dbReference type="ARBA" id="ARBA00023054"/>
    </source>
</evidence>
<keyword evidence="8" id="KW-0539">Nucleus</keyword>
<dbReference type="GO" id="GO:0005694">
    <property type="term" value="C:chromosome"/>
    <property type="evidence" value="ECO:0007669"/>
    <property type="project" value="UniProtKB-SubCell"/>
</dbReference>
<dbReference type="InterPro" id="IPR026570">
    <property type="entry name" value="CCDC86"/>
</dbReference>
<sequence>MSSTGTLAVCARYYPEHGCPNNVTVLELEGDPCTPGPCTVEFANTLVLNAKVKSGHKHQRALFHKEDLMMSTDQKCTHLLFSALVRDKPLCSSWEKKMEAKREKELEKRKRHEENLKRRAENERKAEVVQVIRNTTKIKRMKKKTAEEDREEGHTRHAAEITAQEPKSCTERWQRGQVEGVHRLTDGTFRSRALLRSTP</sequence>
<protein>
    <recommendedName>
        <fullName evidence="3">Coiled-coil domain-containing protein 86</fullName>
    </recommendedName>
</protein>
<gene>
    <name evidence="12" type="ORF">J4Q44_G00042890</name>
</gene>
<keyword evidence="4" id="KW-0158">Chromosome</keyword>
<evidence type="ECO:0000256" key="11">
    <source>
        <dbReference type="SAM" id="MobiDB-lite"/>
    </source>
</evidence>
<keyword evidence="5" id="KW-0597">Phosphoprotein</keyword>
<evidence type="ECO:0000256" key="8">
    <source>
        <dbReference type="ARBA" id="ARBA00023242"/>
    </source>
</evidence>
<keyword evidence="7 10" id="KW-0175">Coiled coil</keyword>
<dbReference type="AlphaFoldDB" id="A0AAN8ME44"/>
<name>A0AAN8ME44_9TELE</name>
<comment type="subcellular location">
    <subcellularLocation>
        <location evidence="1">Chromosome</location>
    </subcellularLocation>
    <subcellularLocation>
        <location evidence="2">Nucleus</location>
        <location evidence="2">Nucleolus</location>
    </subcellularLocation>
</comment>
<evidence type="ECO:0000256" key="3">
    <source>
        <dbReference type="ARBA" id="ARBA00016738"/>
    </source>
</evidence>
<evidence type="ECO:0000256" key="6">
    <source>
        <dbReference type="ARBA" id="ARBA00022934"/>
    </source>
</evidence>
<dbReference type="PANTHER" id="PTHR13557:SF1">
    <property type="entry name" value="COILED-COIL DOMAIN-CONTAINING PROTEIN 86"/>
    <property type="match status" value="1"/>
</dbReference>
<evidence type="ECO:0000256" key="1">
    <source>
        <dbReference type="ARBA" id="ARBA00004286"/>
    </source>
</evidence>
<keyword evidence="6" id="KW-0164">Citrullination</keyword>
<reference evidence="12 13" key="1">
    <citation type="submission" date="2021-04" db="EMBL/GenBank/DDBJ databases">
        <authorList>
            <person name="De Guttry C."/>
            <person name="Zahm M."/>
            <person name="Klopp C."/>
            <person name="Cabau C."/>
            <person name="Louis A."/>
            <person name="Berthelot C."/>
            <person name="Parey E."/>
            <person name="Roest Crollius H."/>
            <person name="Montfort J."/>
            <person name="Robinson-Rechavi M."/>
            <person name="Bucao C."/>
            <person name="Bouchez O."/>
            <person name="Gislard M."/>
            <person name="Lluch J."/>
            <person name="Milhes M."/>
            <person name="Lampietro C."/>
            <person name="Lopez Roques C."/>
            <person name="Donnadieu C."/>
            <person name="Braasch I."/>
            <person name="Desvignes T."/>
            <person name="Postlethwait J."/>
            <person name="Bobe J."/>
            <person name="Wedekind C."/>
            <person name="Guiguen Y."/>
        </authorList>
    </citation>
    <scope>NUCLEOTIDE SEQUENCE [LARGE SCALE GENOMIC DNA]</scope>
    <source>
        <strain evidence="12">Cs_M1</strain>
        <tissue evidence="12">Blood</tissue>
    </source>
</reference>
<evidence type="ECO:0000313" key="13">
    <source>
        <dbReference type="Proteomes" id="UP001356427"/>
    </source>
</evidence>
<keyword evidence="13" id="KW-1185">Reference proteome</keyword>